<sequence length="90" mass="9364">MSSRRPSSHLTPAERRRRVSAFFSRPRPEAITIATAPHVGGGAHGAPAAAPCPLSLVTVEAARAGLAPVQFLRGDGAVAATLWQRAEAAR</sequence>
<accession>A0ABT1VW44</accession>
<keyword evidence="2" id="KW-1185">Reference proteome</keyword>
<reference evidence="1 2" key="1">
    <citation type="submission" date="2022-06" db="EMBL/GenBank/DDBJ databases">
        <title>Rhizosaccharibacter gen. nov. sp. nov. KSS12, endophytic bacteria isolated from sugarcane.</title>
        <authorList>
            <person name="Pitiwittayakul N."/>
        </authorList>
    </citation>
    <scope>NUCLEOTIDE SEQUENCE [LARGE SCALE GENOMIC DNA]</scope>
    <source>
        <strain evidence="1 2">KSS12</strain>
    </source>
</reference>
<organism evidence="1 2">
    <name type="scientific">Rhizosaccharibacter radicis</name>
    <dbReference type="NCBI Taxonomy" id="2782605"/>
    <lineage>
        <taxon>Bacteria</taxon>
        <taxon>Pseudomonadati</taxon>
        <taxon>Pseudomonadota</taxon>
        <taxon>Alphaproteobacteria</taxon>
        <taxon>Acetobacterales</taxon>
        <taxon>Acetobacteraceae</taxon>
        <taxon>Rhizosaccharibacter</taxon>
    </lineage>
</organism>
<evidence type="ECO:0000313" key="2">
    <source>
        <dbReference type="Proteomes" id="UP001524547"/>
    </source>
</evidence>
<gene>
    <name evidence="1" type="ORF">NFI88_06850</name>
</gene>
<dbReference type="RefSeq" id="WP_422919313.1">
    <property type="nucleotide sequence ID" value="NZ_JAMZEJ010000004.1"/>
</dbReference>
<dbReference type="Proteomes" id="UP001524547">
    <property type="component" value="Unassembled WGS sequence"/>
</dbReference>
<dbReference type="EMBL" id="JAMZEJ010000004">
    <property type="protein sequence ID" value="MCQ8240562.1"/>
    <property type="molecule type" value="Genomic_DNA"/>
</dbReference>
<name>A0ABT1VW44_9PROT</name>
<evidence type="ECO:0000313" key="1">
    <source>
        <dbReference type="EMBL" id="MCQ8240562.1"/>
    </source>
</evidence>
<comment type="caution">
    <text evidence="1">The sequence shown here is derived from an EMBL/GenBank/DDBJ whole genome shotgun (WGS) entry which is preliminary data.</text>
</comment>
<protein>
    <submittedName>
        <fullName evidence="1">Uncharacterized protein</fullName>
    </submittedName>
</protein>
<proteinExistence type="predicted"/>